<dbReference type="eggNOG" id="ENOG5033U3G">
    <property type="taxonomic scope" value="Bacteria"/>
</dbReference>
<evidence type="ECO:0000313" key="2">
    <source>
        <dbReference type="Proteomes" id="UP000027986"/>
    </source>
</evidence>
<keyword evidence="2" id="KW-1185">Reference proteome</keyword>
<reference evidence="1 2" key="1">
    <citation type="submission" date="2014-07" db="EMBL/GenBank/DDBJ databases">
        <title>Genome Sequencing of Dermacoccus nishinomiyaensis.</title>
        <authorList>
            <person name="Hong K.W."/>
            <person name="Chan K.G."/>
        </authorList>
    </citation>
    <scope>NUCLEOTIDE SEQUENCE [LARGE SCALE GENOMIC DNA]</scope>
    <source>
        <strain evidence="1 2">M25</strain>
        <plasmid evidence="2">Plasmid unnamed</plasmid>
    </source>
</reference>
<sequence length="368" mass="39798">MGTRATIAVTPQRDESAQRISLETELRMVRSALLYADRVELIAPSVSMVWALRPLADVSDDNVLRRIASLDPRTFVALGMPATHVTEAKKMMRRAARQRAGSAFREQMEREWLPVVGAMREQANLALTADDAAMFDLALKNGALVIHGEKFTHDGDTDEQVDWFIGQIEAGLADPSSALMLDPFTAERVRQEGALSFSGEGTAARSRRATLGTGLIERLPAFPDAPMALVLEARDELEEGRAKYRSATKTLAATLESHALEETLPHEIDEVWNDEVRPALESLDKSVSATQLARETAKAVVAGKVSPSAVVVGVGSLATGVLPAVSTPALEAGAAGIAFQALATVVKARSERRKHELVYLADLQRRLS</sequence>
<keyword evidence="1" id="KW-0614">Plasmid</keyword>
<name>A0A075JIE8_9MICO</name>
<dbReference type="OrthoDB" id="4407240at2"/>
<dbReference type="Proteomes" id="UP000027986">
    <property type="component" value="Plasmid unnamed"/>
</dbReference>
<dbReference type="KEGG" id="dni:HX89_14455"/>
<dbReference type="AlphaFoldDB" id="A0A075JIE8"/>
<accession>A0A075JIE8</accession>
<dbReference type="HOGENOM" id="CLU_701535_0_0_11"/>
<dbReference type="GeneID" id="41842207"/>
<protein>
    <submittedName>
        <fullName evidence="1">Uncharacterized protein</fullName>
    </submittedName>
</protein>
<gene>
    <name evidence="1" type="ORF">HX89_14455</name>
</gene>
<proteinExistence type="predicted"/>
<dbReference type="EMBL" id="CP008890">
    <property type="protein sequence ID" value="AIF41901.1"/>
    <property type="molecule type" value="Genomic_DNA"/>
</dbReference>
<geneLocation type="plasmid" evidence="1 2">
    <name>unnamed</name>
</geneLocation>
<organism evidence="1 2">
    <name type="scientific">Dermacoccus nishinomiyaensis</name>
    <dbReference type="NCBI Taxonomy" id="1274"/>
    <lineage>
        <taxon>Bacteria</taxon>
        <taxon>Bacillati</taxon>
        <taxon>Actinomycetota</taxon>
        <taxon>Actinomycetes</taxon>
        <taxon>Micrococcales</taxon>
        <taxon>Dermacoccaceae</taxon>
        <taxon>Dermacoccus</taxon>
    </lineage>
</organism>
<evidence type="ECO:0000313" key="1">
    <source>
        <dbReference type="EMBL" id="AIF41901.1"/>
    </source>
</evidence>
<dbReference type="RefSeq" id="WP_041229522.1">
    <property type="nucleotide sequence ID" value="NZ_CP008890.1"/>
</dbReference>